<comment type="caution">
    <text evidence="9">The sequence shown here is derived from an EMBL/GenBank/DDBJ whole genome shotgun (WGS) entry which is preliminary data.</text>
</comment>
<feature type="transmembrane region" description="Helical" evidence="7">
    <location>
        <begin position="242"/>
        <end position="272"/>
    </location>
</feature>
<reference evidence="9 10" key="1">
    <citation type="submission" date="2019-06" db="EMBL/GenBank/DDBJ databases">
        <title>Amycolatopsis alkalitolerans sp. nov., isolated from Gastrodia elata Blume.</title>
        <authorList>
            <person name="Narsing Rao M.P."/>
            <person name="Li W.J."/>
        </authorList>
    </citation>
    <scope>NUCLEOTIDE SEQUENCE [LARGE SCALE GENOMIC DNA]</scope>
    <source>
        <strain evidence="9 10">SYSUP0005</strain>
    </source>
</reference>
<evidence type="ECO:0000313" key="9">
    <source>
        <dbReference type="EMBL" id="TNC19387.1"/>
    </source>
</evidence>
<sequence length="420" mass="42919">MALLGGLVHVAALLAVIALAIGLGRVVAAWLRQPEVIGEITVGLAIGPLAFWLLGPARFASALPGSLLHGLTLLAQAALGLFLVGLTHELRADRVGKSAKAVGWTVAGSLVPASVAGVLLAGYVLGTGYPAVRGTAPAVSLVLMLAVSMSITAVPVLARILADRGMAGTAVGRLAFGSSIVIDAICWLVLPVAVGLSDGRLDRFLLSIAVLAGGVVVALAIRAVLRAPAVDQWMSGKPRLTVIVIGGLALGMATTLEWLGLTVVVGAVLAGLAVPTGPGRHWSAAMGRVTTAGYRLVPVFFVVTGVTVFTKSFGVVPIMLIVLAVLLGTASKVAGGYFGARIGGQNRWDSLRIGALMNSRGLTELIVLQAGYSAGILTAPLYLALVVMALVTTALTGPMLHLTDLAELRRRPAADRHAGR</sequence>
<proteinExistence type="predicted"/>
<evidence type="ECO:0000256" key="2">
    <source>
        <dbReference type="ARBA" id="ARBA00022448"/>
    </source>
</evidence>
<feature type="transmembrane region" description="Helical" evidence="7">
    <location>
        <begin position="316"/>
        <end position="340"/>
    </location>
</feature>
<dbReference type="Proteomes" id="UP000305546">
    <property type="component" value="Unassembled WGS sequence"/>
</dbReference>
<keyword evidence="2" id="KW-0813">Transport</keyword>
<dbReference type="PANTHER" id="PTHR32468">
    <property type="entry name" value="CATION/H + ANTIPORTER"/>
    <property type="match status" value="1"/>
</dbReference>
<gene>
    <name evidence="9" type="ORF">FG385_32390</name>
</gene>
<dbReference type="EMBL" id="VDFW01000051">
    <property type="protein sequence ID" value="TNC19387.1"/>
    <property type="molecule type" value="Genomic_DNA"/>
</dbReference>
<accession>A0A5C4LR66</accession>
<feature type="transmembrane region" description="Helical" evidence="7">
    <location>
        <begin position="102"/>
        <end position="126"/>
    </location>
</feature>
<keyword evidence="4 7" id="KW-1133">Transmembrane helix</keyword>
<dbReference type="GO" id="GO:0015297">
    <property type="term" value="F:antiporter activity"/>
    <property type="evidence" value="ECO:0007669"/>
    <property type="project" value="InterPro"/>
</dbReference>
<feature type="transmembrane region" description="Helical" evidence="7">
    <location>
        <begin position="138"/>
        <end position="162"/>
    </location>
</feature>
<dbReference type="AlphaFoldDB" id="A0A5C4LR66"/>
<feature type="transmembrane region" description="Helical" evidence="7">
    <location>
        <begin position="381"/>
        <end position="402"/>
    </location>
</feature>
<dbReference type="RefSeq" id="WP_139100619.1">
    <property type="nucleotide sequence ID" value="NZ_VDFW01000051.1"/>
</dbReference>
<dbReference type="Gene3D" id="1.20.1530.20">
    <property type="match status" value="1"/>
</dbReference>
<evidence type="ECO:0000256" key="1">
    <source>
        <dbReference type="ARBA" id="ARBA00004141"/>
    </source>
</evidence>
<comment type="subcellular location">
    <subcellularLocation>
        <location evidence="1">Membrane</location>
        <topology evidence="1">Multi-pass membrane protein</topology>
    </subcellularLocation>
</comment>
<dbReference type="Pfam" id="PF00999">
    <property type="entry name" value="Na_H_Exchanger"/>
    <property type="match status" value="1"/>
</dbReference>
<feature type="transmembrane region" description="Helical" evidence="7">
    <location>
        <begin position="203"/>
        <end position="221"/>
    </location>
</feature>
<evidence type="ECO:0000256" key="4">
    <source>
        <dbReference type="ARBA" id="ARBA00022989"/>
    </source>
</evidence>
<feature type="transmembrane region" description="Helical" evidence="7">
    <location>
        <begin position="6"/>
        <end position="24"/>
    </location>
</feature>
<dbReference type="OrthoDB" id="9793589at2"/>
<name>A0A5C4LR66_9PSEU</name>
<protein>
    <submittedName>
        <fullName evidence="9">Cation/H(+) antiporter</fullName>
    </submittedName>
</protein>
<feature type="transmembrane region" description="Helical" evidence="7">
    <location>
        <begin position="292"/>
        <end position="309"/>
    </location>
</feature>
<dbReference type="GO" id="GO:1902600">
    <property type="term" value="P:proton transmembrane transport"/>
    <property type="evidence" value="ECO:0007669"/>
    <property type="project" value="InterPro"/>
</dbReference>
<evidence type="ECO:0000256" key="5">
    <source>
        <dbReference type="ARBA" id="ARBA00023065"/>
    </source>
</evidence>
<feature type="transmembrane region" description="Helical" evidence="7">
    <location>
        <begin position="174"/>
        <end position="197"/>
    </location>
</feature>
<keyword evidence="6 7" id="KW-0472">Membrane</keyword>
<evidence type="ECO:0000256" key="6">
    <source>
        <dbReference type="ARBA" id="ARBA00023136"/>
    </source>
</evidence>
<feature type="transmembrane region" description="Helical" evidence="7">
    <location>
        <begin position="67"/>
        <end position="90"/>
    </location>
</feature>
<dbReference type="InterPro" id="IPR006153">
    <property type="entry name" value="Cation/H_exchanger_TM"/>
</dbReference>
<organism evidence="9 10">
    <name type="scientific">Amycolatopsis alkalitolerans</name>
    <dbReference type="NCBI Taxonomy" id="2547244"/>
    <lineage>
        <taxon>Bacteria</taxon>
        <taxon>Bacillati</taxon>
        <taxon>Actinomycetota</taxon>
        <taxon>Actinomycetes</taxon>
        <taxon>Pseudonocardiales</taxon>
        <taxon>Pseudonocardiaceae</taxon>
        <taxon>Amycolatopsis</taxon>
    </lineage>
</organism>
<feature type="transmembrane region" description="Helical" evidence="7">
    <location>
        <begin position="36"/>
        <end position="55"/>
    </location>
</feature>
<feature type="domain" description="Cation/H+ exchanger transmembrane" evidence="8">
    <location>
        <begin position="18"/>
        <end position="401"/>
    </location>
</feature>
<dbReference type="GO" id="GO:0016020">
    <property type="term" value="C:membrane"/>
    <property type="evidence" value="ECO:0007669"/>
    <property type="project" value="UniProtKB-SubCell"/>
</dbReference>
<evidence type="ECO:0000259" key="8">
    <source>
        <dbReference type="Pfam" id="PF00999"/>
    </source>
</evidence>
<evidence type="ECO:0000256" key="7">
    <source>
        <dbReference type="SAM" id="Phobius"/>
    </source>
</evidence>
<keyword evidence="5" id="KW-0406">Ion transport</keyword>
<dbReference type="InterPro" id="IPR050794">
    <property type="entry name" value="CPA2_transporter"/>
</dbReference>
<keyword evidence="3 7" id="KW-0812">Transmembrane</keyword>
<dbReference type="PANTHER" id="PTHR32468:SF0">
    <property type="entry name" value="K(+)_H(+) ANTIPORTER 1"/>
    <property type="match status" value="1"/>
</dbReference>
<dbReference type="InterPro" id="IPR038770">
    <property type="entry name" value="Na+/solute_symporter_sf"/>
</dbReference>
<evidence type="ECO:0000313" key="10">
    <source>
        <dbReference type="Proteomes" id="UP000305546"/>
    </source>
</evidence>
<evidence type="ECO:0000256" key="3">
    <source>
        <dbReference type="ARBA" id="ARBA00022692"/>
    </source>
</evidence>
<keyword evidence="10" id="KW-1185">Reference proteome</keyword>